<name>W1PJH1_AMBTC</name>
<sequence length="61" mass="6510">MDPSSVMPTRERSEREIEIGGDKSTPPHSSSASEDDASAIAPPTSMNYTDDNMAPDQGRDA</sequence>
<dbReference type="Proteomes" id="UP000017836">
    <property type="component" value="Unassembled WGS sequence"/>
</dbReference>
<protein>
    <submittedName>
        <fullName evidence="2">Uncharacterized protein</fullName>
    </submittedName>
</protein>
<reference evidence="3" key="1">
    <citation type="journal article" date="2013" name="Science">
        <title>The Amborella genome and the evolution of flowering plants.</title>
        <authorList>
            <consortium name="Amborella Genome Project"/>
        </authorList>
    </citation>
    <scope>NUCLEOTIDE SEQUENCE [LARGE SCALE GENOMIC DNA]</scope>
</reference>
<dbReference type="Gramene" id="ERN07235">
    <property type="protein sequence ID" value="ERN07235"/>
    <property type="gene ID" value="AMTR_s00019p00186550"/>
</dbReference>
<feature type="compositionally biased region" description="Basic and acidic residues" evidence="1">
    <location>
        <begin position="9"/>
        <end position="21"/>
    </location>
</feature>
<keyword evidence="3" id="KW-1185">Reference proteome</keyword>
<dbReference type="HOGENOM" id="CLU_2925651_0_0_1"/>
<proteinExistence type="predicted"/>
<feature type="compositionally biased region" description="Low complexity" evidence="1">
    <location>
        <begin position="26"/>
        <end position="43"/>
    </location>
</feature>
<dbReference type="EMBL" id="KI393807">
    <property type="protein sequence ID" value="ERN07235.1"/>
    <property type="molecule type" value="Genomic_DNA"/>
</dbReference>
<organism evidence="2 3">
    <name type="scientific">Amborella trichopoda</name>
    <dbReference type="NCBI Taxonomy" id="13333"/>
    <lineage>
        <taxon>Eukaryota</taxon>
        <taxon>Viridiplantae</taxon>
        <taxon>Streptophyta</taxon>
        <taxon>Embryophyta</taxon>
        <taxon>Tracheophyta</taxon>
        <taxon>Spermatophyta</taxon>
        <taxon>Magnoliopsida</taxon>
        <taxon>Amborellales</taxon>
        <taxon>Amborellaceae</taxon>
        <taxon>Amborella</taxon>
    </lineage>
</organism>
<accession>W1PJH1</accession>
<evidence type="ECO:0000313" key="3">
    <source>
        <dbReference type="Proteomes" id="UP000017836"/>
    </source>
</evidence>
<evidence type="ECO:0000256" key="1">
    <source>
        <dbReference type="SAM" id="MobiDB-lite"/>
    </source>
</evidence>
<feature type="region of interest" description="Disordered" evidence="1">
    <location>
        <begin position="1"/>
        <end position="61"/>
    </location>
</feature>
<dbReference type="AlphaFoldDB" id="W1PJH1"/>
<evidence type="ECO:0000313" key="2">
    <source>
        <dbReference type="EMBL" id="ERN07235.1"/>
    </source>
</evidence>
<gene>
    <name evidence="2" type="ORF">AMTR_s00019p00186550</name>
</gene>